<gene>
    <name evidence="1" type="ORF">HGI30_11660</name>
</gene>
<protein>
    <recommendedName>
        <fullName evidence="3">Winged helix-turn-helix domain-containing protein</fullName>
    </recommendedName>
</protein>
<evidence type="ECO:0008006" key="3">
    <source>
        <dbReference type="Google" id="ProtNLM"/>
    </source>
</evidence>
<dbReference type="PANTHER" id="PTHR30528:SF0">
    <property type="entry name" value="CYTOPLASMIC PROTEIN"/>
    <property type="match status" value="1"/>
</dbReference>
<evidence type="ECO:0000313" key="1">
    <source>
        <dbReference type="EMBL" id="QJC52148.1"/>
    </source>
</evidence>
<dbReference type="Pfam" id="PF06224">
    <property type="entry name" value="AlkZ-like"/>
    <property type="match status" value="1"/>
</dbReference>
<keyword evidence="2" id="KW-1185">Reference proteome</keyword>
<dbReference type="InterPro" id="IPR009351">
    <property type="entry name" value="AlkZ-like"/>
</dbReference>
<proteinExistence type="predicted"/>
<dbReference type="KEGG" id="palr:HGI30_11660"/>
<name>A0A6H2GYF0_9BACL</name>
<dbReference type="RefSeq" id="WP_168907723.1">
    <property type="nucleotide sequence ID" value="NZ_CP051428.1"/>
</dbReference>
<organism evidence="1 2">
    <name type="scientific">Paenibacillus albicereus</name>
    <dbReference type="NCBI Taxonomy" id="2726185"/>
    <lineage>
        <taxon>Bacteria</taxon>
        <taxon>Bacillati</taxon>
        <taxon>Bacillota</taxon>
        <taxon>Bacilli</taxon>
        <taxon>Bacillales</taxon>
        <taxon>Paenibacillaceae</taxon>
        <taxon>Paenibacillus</taxon>
    </lineage>
</organism>
<dbReference type="EMBL" id="CP051428">
    <property type="protein sequence ID" value="QJC52148.1"/>
    <property type="molecule type" value="Genomic_DNA"/>
</dbReference>
<sequence length="420" mass="47936">MAHRKLKLSRTEARRFLLDYHGLGPERRYRGKSGIMDYIRQAGCIQFDPLDPAGRNAELVLQARVERFEPSQLDDLLYGDRLLVDGMDKVMSIYPSADWPAFRRTRDAARTRYGSIPEVAAFVPVVREALEARGPLLSRELESGVKLDWAWSPARQAKATMESMYLWGELVIDRKQRNQRVYQLAEKLFPEELLGAPDPHPADEDYARWRVLRRVGGVGLLSPRMSDAWVGTAFLKAAERARIFRELTEQGLLVEVETEGLSAPHYARTADLERWLDSDSAERWTSLPPRTSFLAPLDNILWDRRLIRELFGFSYIWEVYKPAAIREYGYYTLPVLQGDAFIARMEPGRLPGGDRAVLGWWTEPGVRLTRDSQRSLALAFADFRAYLGCSRLAISEQAAAAEPRLERLAQAGARPRRTTP</sequence>
<evidence type="ECO:0000313" key="2">
    <source>
        <dbReference type="Proteomes" id="UP000502136"/>
    </source>
</evidence>
<accession>A0A6H2GYF0</accession>
<reference evidence="1 2" key="1">
    <citation type="submission" date="2020-04" db="EMBL/GenBank/DDBJ databases">
        <title>Novel Paenibacillus strain UniB2 isolated from commercial digestive syrup.</title>
        <authorList>
            <person name="Thorat V."/>
            <person name="Kirdat K."/>
            <person name="Tiwarekar B."/>
            <person name="Yadav A."/>
        </authorList>
    </citation>
    <scope>NUCLEOTIDE SEQUENCE [LARGE SCALE GENOMIC DNA]</scope>
    <source>
        <strain evidence="1 2">UniB2</strain>
    </source>
</reference>
<dbReference type="Proteomes" id="UP000502136">
    <property type="component" value="Chromosome"/>
</dbReference>
<dbReference type="PANTHER" id="PTHR30528">
    <property type="entry name" value="CYTOPLASMIC PROTEIN"/>
    <property type="match status" value="1"/>
</dbReference>
<dbReference type="AlphaFoldDB" id="A0A6H2GYF0"/>